<dbReference type="EMBL" id="CM042882">
    <property type="protein sequence ID" value="KAI4380191.1"/>
    <property type="molecule type" value="Genomic_DNA"/>
</dbReference>
<comment type="caution">
    <text evidence="1">The sequence shown here is derived from an EMBL/GenBank/DDBJ whole genome shotgun (WGS) entry which is preliminary data.</text>
</comment>
<reference evidence="2" key="1">
    <citation type="journal article" date="2023" name="Front. Plant Sci.">
        <title>Chromosomal-level genome assembly of Melastoma candidum provides insights into trichome evolution.</title>
        <authorList>
            <person name="Zhong Y."/>
            <person name="Wu W."/>
            <person name="Sun C."/>
            <person name="Zou P."/>
            <person name="Liu Y."/>
            <person name="Dai S."/>
            <person name="Zhou R."/>
        </authorList>
    </citation>
    <scope>NUCLEOTIDE SEQUENCE [LARGE SCALE GENOMIC DNA]</scope>
</reference>
<protein>
    <submittedName>
        <fullName evidence="1">Uncharacterized protein</fullName>
    </submittedName>
</protein>
<evidence type="ECO:0000313" key="2">
    <source>
        <dbReference type="Proteomes" id="UP001057402"/>
    </source>
</evidence>
<name>A0ACB9RM30_9MYRT</name>
<evidence type="ECO:0000313" key="1">
    <source>
        <dbReference type="EMBL" id="KAI4380191.1"/>
    </source>
</evidence>
<accession>A0ACB9RM30</accession>
<keyword evidence="2" id="KW-1185">Reference proteome</keyword>
<gene>
    <name evidence="1" type="ORF">MLD38_006410</name>
</gene>
<organism evidence="1 2">
    <name type="scientific">Melastoma candidum</name>
    <dbReference type="NCBI Taxonomy" id="119954"/>
    <lineage>
        <taxon>Eukaryota</taxon>
        <taxon>Viridiplantae</taxon>
        <taxon>Streptophyta</taxon>
        <taxon>Embryophyta</taxon>
        <taxon>Tracheophyta</taxon>
        <taxon>Spermatophyta</taxon>
        <taxon>Magnoliopsida</taxon>
        <taxon>eudicotyledons</taxon>
        <taxon>Gunneridae</taxon>
        <taxon>Pentapetalae</taxon>
        <taxon>rosids</taxon>
        <taxon>malvids</taxon>
        <taxon>Myrtales</taxon>
        <taxon>Melastomataceae</taxon>
        <taxon>Melastomatoideae</taxon>
        <taxon>Melastomateae</taxon>
        <taxon>Melastoma</taxon>
    </lineage>
</organism>
<sequence>MVARPEASNISNSPWSSPLYMASSGLSVPIGTCALNIIIAVALVIGSTNEAIAEGSGFSSRRRTIEVASMMEAATASSCSSTGYGNGMSMLEVVHRNGPCSKDPRPVDHSEMMTRDSLRLKWLGMKSGVRVKGWDTRESKLAKSILTVPTKLWYEIGMAAYMVTVELGTPARKLQLDLDTGRGLTATQCKGFTKSYNQMDPVFDPSKSTTYSAATCSSPACSRVFSMQIDLSHRSGCSKSHQACTYSITYGNNTTTEGLISTDTLALALGDKITDFVFECALNVEGLYGSDCLLGLSNDNTSIISQTASMFGRYFSYCLLSSLNSTGFLTFGQGTTRRKPANSTSLGFTPLIIPHVVPHLYGITITGITVGATPLSKKSSSILSKATSIIDSGTVITRLPPTVYMEVCSVYKKYMAKYPKVPPAEFLDTCHDFSKFNRVRFPEKDFAFRGGMKVELDVMGIFYTFKRSQVCLAFAPNSKDSDLVVFGNMQLRTLEVTHDVAGGKLGFSSNGCP</sequence>
<proteinExistence type="predicted"/>
<dbReference type="Proteomes" id="UP001057402">
    <property type="component" value="Chromosome 3"/>
</dbReference>